<dbReference type="PROSITE" id="PS00216">
    <property type="entry name" value="SUGAR_TRANSPORT_1"/>
    <property type="match status" value="1"/>
</dbReference>
<evidence type="ECO:0000256" key="5">
    <source>
        <dbReference type="ARBA" id="ARBA00022989"/>
    </source>
</evidence>
<evidence type="ECO:0000313" key="10">
    <source>
        <dbReference type="Proteomes" id="UP000024329"/>
    </source>
</evidence>
<comment type="caution">
    <text evidence="9">The sequence shown here is derived from an EMBL/GenBank/DDBJ whole genome shotgun (WGS) entry which is preliminary data.</text>
</comment>
<feature type="transmembrane region" description="Helical" evidence="7">
    <location>
        <begin position="442"/>
        <end position="462"/>
    </location>
</feature>
<feature type="transmembrane region" description="Helical" evidence="7">
    <location>
        <begin position="75"/>
        <end position="94"/>
    </location>
</feature>
<dbReference type="Proteomes" id="UP000024329">
    <property type="component" value="Unassembled WGS sequence"/>
</dbReference>
<protein>
    <submittedName>
        <fullName evidence="9">Major facilitator superfamily permease</fullName>
    </submittedName>
</protein>
<dbReference type="PANTHER" id="PTHR43045:SF2">
    <property type="entry name" value="INNER MEMBRANE METABOLITE TRANSPORT PROTEIN YHJE"/>
    <property type="match status" value="1"/>
</dbReference>
<accession>A0A031JZ18</accession>
<keyword evidence="5 7" id="KW-1133">Transmembrane helix</keyword>
<keyword evidence="6 7" id="KW-0472">Membrane</keyword>
<dbReference type="Pfam" id="PF07690">
    <property type="entry name" value="MFS_1"/>
    <property type="match status" value="1"/>
</dbReference>
<dbReference type="AlphaFoldDB" id="A0A031JZ18"/>
<dbReference type="PANTHER" id="PTHR43045">
    <property type="entry name" value="SHIKIMATE TRANSPORTER"/>
    <property type="match status" value="1"/>
</dbReference>
<sequence>MKPRVRRAGAIRGRAGLSLIPVLYQTKAEIRQMSTTTTPTREELGLPTFKPHHAISPGEIAIGVIIGRTSEFFDFFVYAIASVLVFPKLFFPFVDPLTGTLYSFAIFALAFIARPFGSLFFMALDRAYGRGVKLTIALFGLGGSTAAIAFLPTYETMGATAIWLLAIFRIAQGFALGGTWDGLASLLALNAPENRRGWWAMVPQLGAPFGLIVASALFAYMIAVLPAADFLEWGWRYPFFVALAINVVALFARLRIVVTEEFQTLFESRDLQPVSVMGTVSKEGRTVLIGAFAPLASFAMFHMVTVFPLSWVFLFTKEAPTRFLLIEVLAAVFGLVAVLFSGRLADRYGRRTLLGTCAVGIAVFSGFAPQLLDAGTAGELVFMIGGFILLGLSFGQSSGVVASAFPTDHRYTGSALTSDLAWLFGAGFAPLAALLLSTHFGLIASGGYLLSGALATLLALWLNKELASR</sequence>
<keyword evidence="2" id="KW-0813">Transport</keyword>
<keyword evidence="3" id="KW-1003">Cell membrane</keyword>
<evidence type="ECO:0000256" key="3">
    <source>
        <dbReference type="ARBA" id="ARBA00022475"/>
    </source>
</evidence>
<dbReference type="EMBL" id="JFYZ01000010">
    <property type="protein sequence ID" value="EZP82215.1"/>
    <property type="molecule type" value="Genomic_DNA"/>
</dbReference>
<dbReference type="Gene3D" id="1.20.1250.20">
    <property type="entry name" value="MFS general substrate transporter like domains"/>
    <property type="match status" value="2"/>
</dbReference>
<dbReference type="PATRIC" id="fig|158500.4.peg.2279"/>
<dbReference type="eggNOG" id="COG0477">
    <property type="taxonomic scope" value="Bacteria"/>
</dbReference>
<comment type="subcellular location">
    <subcellularLocation>
        <location evidence="1">Cell membrane</location>
        <topology evidence="1">Multi-pass membrane protein</topology>
    </subcellularLocation>
</comment>
<feature type="domain" description="Major facilitator superfamily (MFS) profile" evidence="8">
    <location>
        <begin position="60"/>
        <end position="469"/>
    </location>
</feature>
<feature type="transmembrane region" description="Helical" evidence="7">
    <location>
        <begin position="416"/>
        <end position="436"/>
    </location>
</feature>
<name>A0A031JZ18_9SPHN</name>
<evidence type="ECO:0000256" key="4">
    <source>
        <dbReference type="ARBA" id="ARBA00022692"/>
    </source>
</evidence>
<dbReference type="GO" id="GO:0022857">
    <property type="term" value="F:transmembrane transporter activity"/>
    <property type="evidence" value="ECO:0007669"/>
    <property type="project" value="InterPro"/>
</dbReference>
<feature type="transmembrane region" description="Helical" evidence="7">
    <location>
        <begin position="287"/>
        <end position="311"/>
    </location>
</feature>
<dbReference type="InterPro" id="IPR011701">
    <property type="entry name" value="MFS"/>
</dbReference>
<dbReference type="InterPro" id="IPR005829">
    <property type="entry name" value="Sugar_transporter_CS"/>
</dbReference>
<dbReference type="InterPro" id="IPR036259">
    <property type="entry name" value="MFS_trans_sf"/>
</dbReference>
<evidence type="ECO:0000259" key="8">
    <source>
        <dbReference type="PROSITE" id="PS50850"/>
    </source>
</evidence>
<evidence type="ECO:0000256" key="2">
    <source>
        <dbReference type="ARBA" id="ARBA00022448"/>
    </source>
</evidence>
<dbReference type="InterPro" id="IPR020846">
    <property type="entry name" value="MFS_dom"/>
</dbReference>
<gene>
    <name evidence="9" type="ORF">BV97_02238</name>
</gene>
<organism evidence="9 10">
    <name type="scientific">Novosphingobium resinovorum</name>
    <dbReference type="NCBI Taxonomy" id="158500"/>
    <lineage>
        <taxon>Bacteria</taxon>
        <taxon>Pseudomonadati</taxon>
        <taxon>Pseudomonadota</taxon>
        <taxon>Alphaproteobacteria</taxon>
        <taxon>Sphingomonadales</taxon>
        <taxon>Sphingomonadaceae</taxon>
        <taxon>Novosphingobium</taxon>
    </lineage>
</organism>
<evidence type="ECO:0000256" key="7">
    <source>
        <dbReference type="SAM" id="Phobius"/>
    </source>
</evidence>
<feature type="transmembrane region" description="Helical" evidence="7">
    <location>
        <begin position="352"/>
        <end position="368"/>
    </location>
</feature>
<feature type="transmembrane region" description="Helical" evidence="7">
    <location>
        <begin position="136"/>
        <end position="154"/>
    </location>
</feature>
<keyword evidence="4 7" id="KW-0812">Transmembrane</keyword>
<proteinExistence type="predicted"/>
<reference evidence="9 10" key="1">
    <citation type="submission" date="2014-03" db="EMBL/GenBank/DDBJ databases">
        <title>Whole genome sequence of Novosphingobium resinovorum KF1.</title>
        <authorList>
            <person name="Gan H.M."/>
            <person name="Gan H.Y."/>
            <person name="Chew T.H."/>
            <person name="Savka M.A."/>
        </authorList>
    </citation>
    <scope>NUCLEOTIDE SEQUENCE [LARGE SCALE GENOMIC DNA]</scope>
    <source>
        <strain evidence="9 10">KF1</strain>
    </source>
</reference>
<feature type="transmembrane region" description="Helical" evidence="7">
    <location>
        <begin position="100"/>
        <end position="124"/>
    </location>
</feature>
<feature type="transmembrane region" description="Helical" evidence="7">
    <location>
        <begin position="160"/>
        <end position="189"/>
    </location>
</feature>
<evidence type="ECO:0000256" key="6">
    <source>
        <dbReference type="ARBA" id="ARBA00023136"/>
    </source>
</evidence>
<dbReference type="PROSITE" id="PS50850">
    <property type="entry name" value="MFS"/>
    <property type="match status" value="1"/>
</dbReference>
<dbReference type="SUPFAM" id="SSF103473">
    <property type="entry name" value="MFS general substrate transporter"/>
    <property type="match status" value="1"/>
</dbReference>
<feature type="transmembrane region" description="Helical" evidence="7">
    <location>
        <begin position="201"/>
        <end position="223"/>
    </location>
</feature>
<dbReference type="STRING" id="158500.BES08_12955"/>
<feature type="transmembrane region" description="Helical" evidence="7">
    <location>
        <begin position="235"/>
        <end position="254"/>
    </location>
</feature>
<evidence type="ECO:0000313" key="9">
    <source>
        <dbReference type="EMBL" id="EZP82215.1"/>
    </source>
</evidence>
<feature type="transmembrane region" description="Helical" evidence="7">
    <location>
        <begin position="380"/>
        <end position="404"/>
    </location>
</feature>
<dbReference type="GO" id="GO:0005886">
    <property type="term" value="C:plasma membrane"/>
    <property type="evidence" value="ECO:0007669"/>
    <property type="project" value="UniProtKB-SubCell"/>
</dbReference>
<feature type="transmembrane region" description="Helical" evidence="7">
    <location>
        <begin position="323"/>
        <end position="340"/>
    </location>
</feature>
<evidence type="ECO:0000256" key="1">
    <source>
        <dbReference type="ARBA" id="ARBA00004651"/>
    </source>
</evidence>